<evidence type="ECO:0008006" key="3">
    <source>
        <dbReference type="Google" id="ProtNLM"/>
    </source>
</evidence>
<reference evidence="1" key="1">
    <citation type="submission" date="2023-10" db="EMBL/GenBank/DDBJ databases">
        <title>Genome assembly of Pristionchus species.</title>
        <authorList>
            <person name="Yoshida K."/>
            <person name="Sommer R.J."/>
        </authorList>
    </citation>
    <scope>NUCLEOTIDE SEQUENCE</scope>
    <source>
        <strain evidence="1">RS0144</strain>
    </source>
</reference>
<name>A0AAV5SW40_9BILA</name>
<dbReference type="Proteomes" id="UP001432027">
    <property type="component" value="Unassembled WGS sequence"/>
</dbReference>
<dbReference type="AlphaFoldDB" id="A0AAV5SW40"/>
<organism evidence="1 2">
    <name type="scientific">Pristionchus entomophagus</name>
    <dbReference type="NCBI Taxonomy" id="358040"/>
    <lineage>
        <taxon>Eukaryota</taxon>
        <taxon>Metazoa</taxon>
        <taxon>Ecdysozoa</taxon>
        <taxon>Nematoda</taxon>
        <taxon>Chromadorea</taxon>
        <taxon>Rhabditida</taxon>
        <taxon>Rhabditina</taxon>
        <taxon>Diplogasteromorpha</taxon>
        <taxon>Diplogasteroidea</taxon>
        <taxon>Neodiplogasteridae</taxon>
        <taxon>Pristionchus</taxon>
    </lineage>
</organism>
<evidence type="ECO:0000313" key="1">
    <source>
        <dbReference type="EMBL" id="GMS87124.1"/>
    </source>
</evidence>
<sequence>MALRIAIESSVDFCSISTLSSSAISWSRMSRAFFIVRCCTKFSMHLMERWAGPPTRADKPTPCRDGSTCRGLSSCPSRSLIGRCLRDRHHVQVLHSRTGVE</sequence>
<gene>
    <name evidence="1" type="ORF">PENTCL1PPCAC_9299</name>
</gene>
<evidence type="ECO:0000313" key="2">
    <source>
        <dbReference type="Proteomes" id="UP001432027"/>
    </source>
</evidence>
<dbReference type="EMBL" id="BTSX01000002">
    <property type="protein sequence ID" value="GMS87124.1"/>
    <property type="molecule type" value="Genomic_DNA"/>
</dbReference>
<protein>
    <recommendedName>
        <fullName evidence="3">Ribosomal protein</fullName>
    </recommendedName>
</protein>
<comment type="caution">
    <text evidence="1">The sequence shown here is derived from an EMBL/GenBank/DDBJ whole genome shotgun (WGS) entry which is preliminary data.</text>
</comment>
<keyword evidence="2" id="KW-1185">Reference proteome</keyword>
<accession>A0AAV5SW40</accession>
<proteinExistence type="predicted"/>